<evidence type="ECO:0000313" key="2">
    <source>
        <dbReference type="EMBL" id="REG32408.1"/>
    </source>
</evidence>
<accession>A0ABX9K3I4</accession>
<comment type="caution">
    <text evidence="2">The sequence shown here is derived from an EMBL/GenBank/DDBJ whole genome shotgun (WGS) entry which is preliminary data.</text>
</comment>
<protein>
    <submittedName>
        <fullName evidence="2">Uncharacterized protein</fullName>
    </submittedName>
</protein>
<reference evidence="2 3" key="1">
    <citation type="submission" date="2018-08" db="EMBL/GenBank/DDBJ databases">
        <title>Genomic Encyclopedia of Archaeal and Bacterial Type Strains, Phase II (KMG-II): from individual species to whole genera.</title>
        <authorList>
            <person name="Goeker M."/>
        </authorList>
    </citation>
    <scope>NUCLEOTIDE SEQUENCE [LARGE SCALE GENOMIC DNA]</scope>
    <source>
        <strain evidence="2 3">DSM 2261</strain>
    </source>
</reference>
<feature type="region of interest" description="Disordered" evidence="1">
    <location>
        <begin position="1"/>
        <end position="55"/>
    </location>
</feature>
<dbReference type="EMBL" id="QUMU01000005">
    <property type="protein sequence ID" value="REG32408.1"/>
    <property type="molecule type" value="Genomic_DNA"/>
</dbReference>
<gene>
    <name evidence="2" type="ORF">ATI61_105738</name>
</gene>
<feature type="compositionally biased region" description="Basic and acidic residues" evidence="1">
    <location>
        <begin position="19"/>
        <end position="41"/>
    </location>
</feature>
<organism evidence="2 3">
    <name type="scientific">Archangium gephyra</name>
    <dbReference type="NCBI Taxonomy" id="48"/>
    <lineage>
        <taxon>Bacteria</taxon>
        <taxon>Pseudomonadati</taxon>
        <taxon>Myxococcota</taxon>
        <taxon>Myxococcia</taxon>
        <taxon>Myxococcales</taxon>
        <taxon>Cystobacterineae</taxon>
        <taxon>Archangiaceae</taxon>
        <taxon>Archangium</taxon>
    </lineage>
</organism>
<sequence length="114" mass="12594">MSVHYQGRTRGAENANARGPREMNRRQRAKTVIELEPRRATSTETSPTPAVEPDPLYGVALLKTALELKRRKDGTPEEILRGVLARMRLSEDDFRAWLSQQGGLAKVLGGGGEP</sequence>
<name>A0ABX9K3I4_9BACT</name>
<evidence type="ECO:0000256" key="1">
    <source>
        <dbReference type="SAM" id="MobiDB-lite"/>
    </source>
</evidence>
<proteinExistence type="predicted"/>
<evidence type="ECO:0000313" key="3">
    <source>
        <dbReference type="Proteomes" id="UP000256345"/>
    </source>
</evidence>
<keyword evidence="3" id="KW-1185">Reference proteome</keyword>
<dbReference type="Proteomes" id="UP000256345">
    <property type="component" value="Unassembled WGS sequence"/>
</dbReference>